<reference evidence="6" key="1">
    <citation type="journal article" date="2014" name="Int. J. Syst. Evol. Microbiol.">
        <title>Complete genome sequence of Corynebacterium casei LMG S-19264T (=DSM 44701T), isolated from a smear-ripened cheese.</title>
        <authorList>
            <consortium name="US DOE Joint Genome Institute (JGI-PGF)"/>
            <person name="Walter F."/>
            <person name="Albersmeier A."/>
            <person name="Kalinowski J."/>
            <person name="Ruckert C."/>
        </authorList>
    </citation>
    <scope>NUCLEOTIDE SEQUENCE</scope>
    <source>
        <strain evidence="6">KCTC 42651</strain>
    </source>
</reference>
<name>A0A919CR65_9PROT</name>
<keyword evidence="7" id="KW-1185">Reference proteome</keyword>
<dbReference type="InterPro" id="IPR011701">
    <property type="entry name" value="MFS"/>
</dbReference>
<dbReference type="InterPro" id="IPR052952">
    <property type="entry name" value="MFS-Transporter"/>
</dbReference>
<dbReference type="InterPro" id="IPR020846">
    <property type="entry name" value="MFS_dom"/>
</dbReference>
<comment type="caution">
    <text evidence="6">The sequence shown here is derived from an EMBL/GenBank/DDBJ whole genome shotgun (WGS) entry which is preliminary data.</text>
</comment>
<organism evidence="6 7">
    <name type="scientific">Thalassobaculum fulvum</name>
    <dbReference type="NCBI Taxonomy" id="1633335"/>
    <lineage>
        <taxon>Bacteria</taxon>
        <taxon>Pseudomonadati</taxon>
        <taxon>Pseudomonadota</taxon>
        <taxon>Alphaproteobacteria</taxon>
        <taxon>Rhodospirillales</taxon>
        <taxon>Thalassobaculaceae</taxon>
        <taxon>Thalassobaculum</taxon>
    </lineage>
</organism>
<reference evidence="6" key="2">
    <citation type="submission" date="2020-09" db="EMBL/GenBank/DDBJ databases">
        <authorList>
            <person name="Sun Q."/>
            <person name="Kim S."/>
        </authorList>
    </citation>
    <scope>NUCLEOTIDE SEQUENCE</scope>
    <source>
        <strain evidence="6">KCTC 42651</strain>
    </source>
</reference>
<sequence>MRLSRDATPPVLIATAVQMAVALTMASIQVAAPSIARSLGVEVGWLGPFVALCYAVAMLVSLRAGTLVLRHGAIRGAQACLLAAGSAALLFATGWPPAMLLSALGYGVALGLSVPAGSQLIARHAHSRELSLAMSLGQSGMTIGRLATGLVVPGLVLLGDWTGTLIAWAVLAAGLALALERWRPVLDPGSTKFHKPGRRGLVEPLAMIRDNPELRRLSFAAIVFASAQLSLVVYLVAYMHEVAGLTLVVAGLAFAAAQTAGLANRFLLGGLAMASGRPRLVLSLLGFAMAAALAGAATLSPGWPTAMVLLGAAILGSVAMSWNGLLFAEVVRAAGIRNAATATGAVSFVTFIGLATGPGSFGLLLALGHGYATGFLVFAALVAVAGAVVLPAPRVAREAA</sequence>
<feature type="transmembrane region" description="Helical" evidence="4">
    <location>
        <begin position="12"/>
        <end position="31"/>
    </location>
</feature>
<keyword evidence="1 4" id="KW-0812">Transmembrane</keyword>
<dbReference type="Pfam" id="PF07690">
    <property type="entry name" value="MFS_1"/>
    <property type="match status" value="1"/>
</dbReference>
<evidence type="ECO:0000256" key="4">
    <source>
        <dbReference type="SAM" id="Phobius"/>
    </source>
</evidence>
<dbReference type="PANTHER" id="PTHR23527:SF1">
    <property type="entry name" value="BLL3282 PROTEIN"/>
    <property type="match status" value="1"/>
</dbReference>
<feature type="domain" description="Major facilitator superfamily (MFS) profile" evidence="5">
    <location>
        <begin position="10"/>
        <end position="397"/>
    </location>
</feature>
<evidence type="ECO:0000259" key="5">
    <source>
        <dbReference type="PROSITE" id="PS50850"/>
    </source>
</evidence>
<dbReference type="PANTHER" id="PTHR23527">
    <property type="entry name" value="BLL3282 PROTEIN"/>
    <property type="match status" value="1"/>
</dbReference>
<feature type="transmembrane region" description="Helical" evidence="4">
    <location>
        <begin position="340"/>
        <end position="365"/>
    </location>
</feature>
<evidence type="ECO:0000256" key="3">
    <source>
        <dbReference type="ARBA" id="ARBA00023136"/>
    </source>
</evidence>
<dbReference type="Gene3D" id="1.20.1250.20">
    <property type="entry name" value="MFS general substrate transporter like domains"/>
    <property type="match status" value="2"/>
</dbReference>
<feature type="transmembrane region" description="Helical" evidence="4">
    <location>
        <begin position="371"/>
        <end position="390"/>
    </location>
</feature>
<feature type="transmembrane region" description="Helical" evidence="4">
    <location>
        <begin position="74"/>
        <end position="92"/>
    </location>
</feature>
<dbReference type="SUPFAM" id="SSF103473">
    <property type="entry name" value="MFS general substrate transporter"/>
    <property type="match status" value="1"/>
</dbReference>
<keyword evidence="2 4" id="KW-1133">Transmembrane helix</keyword>
<feature type="transmembrane region" description="Helical" evidence="4">
    <location>
        <begin position="306"/>
        <end position="328"/>
    </location>
</feature>
<feature type="transmembrane region" description="Helical" evidence="4">
    <location>
        <begin position="165"/>
        <end position="182"/>
    </location>
</feature>
<evidence type="ECO:0000256" key="2">
    <source>
        <dbReference type="ARBA" id="ARBA00022989"/>
    </source>
</evidence>
<dbReference type="EMBL" id="BMZS01000005">
    <property type="protein sequence ID" value="GHD52043.1"/>
    <property type="molecule type" value="Genomic_DNA"/>
</dbReference>
<feature type="transmembrane region" description="Helical" evidence="4">
    <location>
        <begin position="280"/>
        <end position="300"/>
    </location>
</feature>
<dbReference type="InterPro" id="IPR036259">
    <property type="entry name" value="MFS_trans_sf"/>
</dbReference>
<dbReference type="RefSeq" id="WP_189990411.1">
    <property type="nucleotide sequence ID" value="NZ_BMZS01000005.1"/>
</dbReference>
<evidence type="ECO:0000313" key="6">
    <source>
        <dbReference type="EMBL" id="GHD52043.1"/>
    </source>
</evidence>
<evidence type="ECO:0000313" key="7">
    <source>
        <dbReference type="Proteomes" id="UP000630353"/>
    </source>
</evidence>
<dbReference type="AlphaFoldDB" id="A0A919CR65"/>
<evidence type="ECO:0000256" key="1">
    <source>
        <dbReference type="ARBA" id="ARBA00022692"/>
    </source>
</evidence>
<proteinExistence type="predicted"/>
<dbReference type="Proteomes" id="UP000630353">
    <property type="component" value="Unassembled WGS sequence"/>
</dbReference>
<accession>A0A919CR65</accession>
<dbReference type="GO" id="GO:0022857">
    <property type="term" value="F:transmembrane transporter activity"/>
    <property type="evidence" value="ECO:0007669"/>
    <property type="project" value="InterPro"/>
</dbReference>
<feature type="transmembrane region" description="Helical" evidence="4">
    <location>
        <begin position="43"/>
        <end position="62"/>
    </location>
</feature>
<dbReference type="PROSITE" id="PS50850">
    <property type="entry name" value="MFS"/>
    <property type="match status" value="1"/>
</dbReference>
<keyword evidence="3 4" id="KW-0472">Membrane</keyword>
<feature type="transmembrane region" description="Helical" evidence="4">
    <location>
        <begin position="243"/>
        <end position="268"/>
    </location>
</feature>
<feature type="transmembrane region" description="Helical" evidence="4">
    <location>
        <begin position="217"/>
        <end position="237"/>
    </location>
</feature>
<protein>
    <recommendedName>
        <fullName evidence="5">Major facilitator superfamily (MFS) profile domain-containing protein</fullName>
    </recommendedName>
</protein>
<gene>
    <name evidence="6" type="ORF">GCM10017083_27180</name>
</gene>